<gene>
    <name evidence="2" type="ORF">PCL_12039</name>
</gene>
<accession>A0A2U3DPM1</accession>
<reference evidence="2 3" key="1">
    <citation type="journal article" date="2016" name="Front. Microbiol.">
        <title>Genome and transcriptome sequences reveal the specific parasitism of the nematophagous Purpureocillium lilacinum 36-1.</title>
        <authorList>
            <person name="Xie J."/>
            <person name="Li S."/>
            <person name="Mo C."/>
            <person name="Xiao X."/>
            <person name="Peng D."/>
            <person name="Wang G."/>
            <person name="Xiao Y."/>
        </authorList>
    </citation>
    <scope>NUCLEOTIDE SEQUENCE [LARGE SCALE GENOMIC DNA]</scope>
    <source>
        <strain evidence="2 3">36-1</strain>
    </source>
</reference>
<sequence>MRLLRDKLQGDARPRHYVSWEEARVVLFKVMSLVFGYTFRLYRVFKCPPVNKVESYYAWTGALDNLEEAIQLARQTAAATSDNHPMRPNALSNLANMRAGVNGLGREEAIKLAGQAAAAMPDDHPERTMLLDPGLCLVGAKFESKRMARCGLSGPAPPKLDDKRSSMRG</sequence>
<dbReference type="Proteomes" id="UP000245956">
    <property type="component" value="Unassembled WGS sequence"/>
</dbReference>
<dbReference type="AlphaFoldDB" id="A0A2U3DPM1"/>
<evidence type="ECO:0000313" key="3">
    <source>
        <dbReference type="Proteomes" id="UP000245956"/>
    </source>
</evidence>
<evidence type="ECO:0000256" key="1">
    <source>
        <dbReference type="SAM" id="MobiDB-lite"/>
    </source>
</evidence>
<dbReference type="EMBL" id="LCWV01000081">
    <property type="protein sequence ID" value="PWI64198.1"/>
    <property type="molecule type" value="Genomic_DNA"/>
</dbReference>
<comment type="caution">
    <text evidence="2">The sequence shown here is derived from an EMBL/GenBank/DDBJ whole genome shotgun (WGS) entry which is preliminary data.</text>
</comment>
<evidence type="ECO:0000313" key="2">
    <source>
        <dbReference type="EMBL" id="PWI64198.1"/>
    </source>
</evidence>
<feature type="region of interest" description="Disordered" evidence="1">
    <location>
        <begin position="149"/>
        <end position="169"/>
    </location>
</feature>
<organism evidence="2 3">
    <name type="scientific">Purpureocillium lilacinum</name>
    <name type="common">Paecilomyces lilacinus</name>
    <dbReference type="NCBI Taxonomy" id="33203"/>
    <lineage>
        <taxon>Eukaryota</taxon>
        <taxon>Fungi</taxon>
        <taxon>Dikarya</taxon>
        <taxon>Ascomycota</taxon>
        <taxon>Pezizomycotina</taxon>
        <taxon>Sordariomycetes</taxon>
        <taxon>Hypocreomycetidae</taxon>
        <taxon>Hypocreales</taxon>
        <taxon>Ophiocordycipitaceae</taxon>
        <taxon>Purpureocillium</taxon>
    </lineage>
</organism>
<proteinExistence type="predicted"/>
<protein>
    <submittedName>
        <fullName evidence="2">Uncharacterized protein</fullName>
    </submittedName>
</protein>
<feature type="compositionally biased region" description="Basic and acidic residues" evidence="1">
    <location>
        <begin position="159"/>
        <end position="169"/>
    </location>
</feature>
<name>A0A2U3DPM1_PURLI</name>